<evidence type="ECO:0000256" key="1">
    <source>
        <dbReference type="SAM" id="MobiDB-lite"/>
    </source>
</evidence>
<feature type="compositionally biased region" description="Acidic residues" evidence="1">
    <location>
        <begin position="945"/>
        <end position="967"/>
    </location>
</feature>
<evidence type="ECO:0000313" key="4">
    <source>
        <dbReference type="Proteomes" id="UP001228403"/>
    </source>
</evidence>
<keyword evidence="4" id="KW-1185">Reference proteome</keyword>
<accession>A0ABT7U3A8</accession>
<sequence length="967" mass="111284">MKKTALHIVFIAAVLALAACSTKKNTSGTRFYHAMTARFNTFYNGNEAYKNGVLEQEKAHVDNYNELLPMFISRDKKTSTTGEGSFNTAIEKCEKAIKQHSIKVRPATNVNKKKTEADKAYLARKEFNPFLKHAWMLMGKAQFRQGKFIEAASTFQYITQIYATQPEVLVDAYAWLARCYVQLEWPYDAENLFARIQRDSLAKYGTRERDASYADYLIQTHQYKETVPYLLSAIKNEKSKKQKARLNFLLAQVYELNGEQALAYNALRKVIRSNPPYELELSARVKQSEVSPKGQYQQMVKKLRRMAKSQKNKDYLDQIYYALGNVYLSVQDTVSCINAYEQGVQKSTRNGVAKANVLLHLAQLYWEMEDYVEAQRCYAELIGILDKEHQKFAESEQRAKILEALAPHIAAVELQDSLQELARMPEKERNAAIDRVIEALVKKEKEEAKEQALQNATNNRPTTGTTGNTQQNTGATGSQTGIGGMGADRGNWYFYNPMLVQQGKSQFQRTWGRRKLEDNWRRSDKSSSNNNEFEEYNYDEDTAQNDSVATDSIATDTAPEELNDSAANDPHKREFYLKQIPFTPEQIAASDAIIGDGLYQAGVIEMVDLNNYPLAQRTLLRALNDYPDYVEMDMLYYQLFLLYRRMNRPEEAEVYRQKLIAEYPQNRFAKTLANPNYELFAREGKALEDSLYATTYGLYQANNYTAVLENFRKEQTDFPEGAHYPKFLFLKAMSELYTGERDSFLVSLRTLIQKYPKEELTEMASVIVKGVEEGRALNNSKFDAGSIWSRRGMALAEDSVGGQDTLSTERYCNFVFLMAYPKNSLNEDRLLYELARYNFSSFLVRNFDIEVTADNEIGEMIVRGFLSFDEAHAYTQKLYTDPTMSEILKKVRVILISEDNLKLLGKAFSFDDYAAFYEKHFAPLQIKEDVRLDEPSEIRIRTEEDFPETENGEAEDKYNEDEYGYDY</sequence>
<feature type="region of interest" description="Disordered" evidence="1">
    <location>
        <begin position="937"/>
        <end position="967"/>
    </location>
</feature>
<dbReference type="SMART" id="SM00028">
    <property type="entry name" value="TPR"/>
    <property type="match status" value="5"/>
</dbReference>
<dbReference type="Gene3D" id="1.25.40.10">
    <property type="entry name" value="Tetratricopeptide repeat domain"/>
    <property type="match status" value="4"/>
</dbReference>
<name>A0ABT7U3A8_9BACE</name>
<dbReference type="InterPro" id="IPR019734">
    <property type="entry name" value="TPR_rpt"/>
</dbReference>
<dbReference type="InterPro" id="IPR011990">
    <property type="entry name" value="TPR-like_helical_dom_sf"/>
</dbReference>
<evidence type="ECO:0000256" key="2">
    <source>
        <dbReference type="SAM" id="SignalP"/>
    </source>
</evidence>
<reference evidence="4" key="1">
    <citation type="submission" date="2023-07" db="EMBL/GenBank/DDBJ databases">
        <title>Identification and characterization of horizontal gene transfer across gut microbiota members of farm animals based on homology search.</title>
        <authorList>
            <person name="Schwarzerova J."/>
            <person name="Nykrynova M."/>
            <person name="Jureckova K."/>
            <person name="Cejkova D."/>
            <person name="Rychlik I."/>
        </authorList>
    </citation>
    <scope>NUCLEOTIDE SEQUENCE [LARGE SCALE GENOMIC DNA]</scope>
    <source>
        <strain evidence="4">ET4</strain>
    </source>
</reference>
<proteinExistence type="predicted"/>
<feature type="chain" id="PRO_5047373992" description="Tetratricopeptide repeat protein" evidence="2">
    <location>
        <begin position="19"/>
        <end position="967"/>
    </location>
</feature>
<comment type="caution">
    <text evidence="3">The sequence shown here is derived from an EMBL/GenBank/DDBJ whole genome shotgun (WGS) entry which is preliminary data.</text>
</comment>
<feature type="signal peptide" evidence="2">
    <location>
        <begin position="1"/>
        <end position="18"/>
    </location>
</feature>
<dbReference type="Proteomes" id="UP001228403">
    <property type="component" value="Unassembled WGS sequence"/>
</dbReference>
<evidence type="ECO:0008006" key="5">
    <source>
        <dbReference type="Google" id="ProtNLM"/>
    </source>
</evidence>
<dbReference type="Pfam" id="PF13181">
    <property type="entry name" value="TPR_8"/>
    <property type="match status" value="2"/>
</dbReference>
<dbReference type="SUPFAM" id="SSF48452">
    <property type="entry name" value="TPR-like"/>
    <property type="match status" value="2"/>
</dbReference>
<feature type="compositionally biased region" description="Low complexity" evidence="1">
    <location>
        <begin position="451"/>
        <end position="479"/>
    </location>
</feature>
<keyword evidence="2" id="KW-0732">Signal</keyword>
<gene>
    <name evidence="3" type="ORF">QUW02_03530</name>
</gene>
<evidence type="ECO:0000313" key="3">
    <source>
        <dbReference type="EMBL" id="MDM8145006.1"/>
    </source>
</evidence>
<dbReference type="SUPFAM" id="SSF81901">
    <property type="entry name" value="HCP-like"/>
    <property type="match status" value="1"/>
</dbReference>
<protein>
    <recommendedName>
        <fullName evidence="5">Tetratricopeptide repeat protein</fullName>
    </recommendedName>
</protein>
<dbReference type="PROSITE" id="PS51257">
    <property type="entry name" value="PROKAR_LIPOPROTEIN"/>
    <property type="match status" value="1"/>
</dbReference>
<dbReference type="EMBL" id="JAUDCF010000005">
    <property type="protein sequence ID" value="MDM8145006.1"/>
    <property type="molecule type" value="Genomic_DNA"/>
</dbReference>
<feature type="compositionally biased region" description="Acidic residues" evidence="1">
    <location>
        <begin position="532"/>
        <end position="543"/>
    </location>
</feature>
<organism evidence="3 4">
    <name type="scientific">Bacteroides eggerthii</name>
    <dbReference type="NCBI Taxonomy" id="28111"/>
    <lineage>
        <taxon>Bacteria</taxon>
        <taxon>Pseudomonadati</taxon>
        <taxon>Bacteroidota</taxon>
        <taxon>Bacteroidia</taxon>
        <taxon>Bacteroidales</taxon>
        <taxon>Bacteroidaceae</taxon>
        <taxon>Bacteroides</taxon>
    </lineage>
</organism>
<feature type="region of interest" description="Disordered" evidence="1">
    <location>
        <begin position="448"/>
        <end position="483"/>
    </location>
</feature>
<feature type="region of interest" description="Disordered" evidence="1">
    <location>
        <begin position="518"/>
        <end position="546"/>
    </location>
</feature>